<dbReference type="EMBL" id="MK500334">
    <property type="protein sequence ID" value="QBK86514.1"/>
    <property type="molecule type" value="Genomic_DNA"/>
</dbReference>
<protein>
    <submittedName>
        <fullName evidence="1">Uncharacterized protein</fullName>
    </submittedName>
</protein>
<sequence length="167" mass="20058">MNFQDISLDNKLLIIPPIINDALRSVTLHRVTFDLRWTENPFSMLLFDWPVDEEEGEYIIDKKIGKKEVLSWKWDKILFPQIFILEMRSLSWYEENMDGKEDSFPDEDFHYTITNKKGIQLRDVVECAYRLKSLKYDSLETCDKLKLQEYSIEKKYMKMIISFDYCG</sequence>
<accession>A0A481YVD6</accession>
<evidence type="ECO:0000313" key="1">
    <source>
        <dbReference type="EMBL" id="QBK86514.1"/>
    </source>
</evidence>
<organism evidence="1">
    <name type="scientific">Marseillevirus LCMAC102</name>
    <dbReference type="NCBI Taxonomy" id="2506603"/>
    <lineage>
        <taxon>Viruses</taxon>
        <taxon>Varidnaviria</taxon>
        <taxon>Bamfordvirae</taxon>
        <taxon>Nucleocytoviricota</taxon>
        <taxon>Megaviricetes</taxon>
        <taxon>Pimascovirales</taxon>
        <taxon>Pimascovirales incertae sedis</taxon>
        <taxon>Marseilleviridae</taxon>
    </lineage>
</organism>
<proteinExistence type="predicted"/>
<name>A0A481YVD6_9VIRU</name>
<gene>
    <name evidence="1" type="ORF">LCMAC102_03090</name>
</gene>
<reference evidence="1" key="1">
    <citation type="journal article" date="2019" name="MBio">
        <title>Virus Genomes from Deep Sea Sediments Expand the Ocean Megavirome and Support Independent Origins of Viral Gigantism.</title>
        <authorList>
            <person name="Backstrom D."/>
            <person name="Yutin N."/>
            <person name="Jorgensen S.L."/>
            <person name="Dharamshi J."/>
            <person name="Homa F."/>
            <person name="Zaremba-Niedwiedzka K."/>
            <person name="Spang A."/>
            <person name="Wolf Y.I."/>
            <person name="Koonin E.V."/>
            <person name="Ettema T.J."/>
        </authorList>
    </citation>
    <scope>NUCLEOTIDE SEQUENCE</scope>
</reference>